<dbReference type="RefSeq" id="WP_011357434.1">
    <property type="nucleotide sequence ID" value="NC_007512.1"/>
</dbReference>
<dbReference type="STRING" id="319225.Plut_0681"/>
<comment type="similarity">
    <text evidence="2">Belongs to the membrane fusion protein (MFP) (TC 8.A.1) family.</text>
</comment>
<evidence type="ECO:0000256" key="2">
    <source>
        <dbReference type="ARBA" id="ARBA00009477"/>
    </source>
</evidence>
<evidence type="ECO:0000256" key="3">
    <source>
        <dbReference type="ARBA" id="ARBA00022448"/>
    </source>
</evidence>
<evidence type="ECO:0000256" key="5">
    <source>
        <dbReference type="ARBA" id="ARBA00022989"/>
    </source>
</evidence>
<dbReference type="Pfam" id="PF26002">
    <property type="entry name" value="Beta-barrel_AprE"/>
    <property type="match status" value="1"/>
</dbReference>
<dbReference type="KEGG" id="plt:Plut_0681"/>
<evidence type="ECO:0000256" key="6">
    <source>
        <dbReference type="ARBA" id="ARBA00023136"/>
    </source>
</evidence>
<dbReference type="InterPro" id="IPR050739">
    <property type="entry name" value="MFP"/>
</dbReference>
<dbReference type="Proteomes" id="UP000002709">
    <property type="component" value="Chromosome"/>
</dbReference>
<keyword evidence="9" id="KW-0645">Protease</keyword>
<evidence type="ECO:0000313" key="9">
    <source>
        <dbReference type="EMBL" id="ABB23559.1"/>
    </source>
</evidence>
<keyword evidence="4 7" id="KW-0812">Transmembrane</keyword>
<dbReference type="AlphaFoldDB" id="Q3B522"/>
<proteinExistence type="inferred from homology"/>
<dbReference type="EMBL" id="CP000096">
    <property type="protein sequence ID" value="ABB23559.1"/>
    <property type="molecule type" value="Genomic_DNA"/>
</dbReference>
<dbReference type="eggNOG" id="COG0845">
    <property type="taxonomic scope" value="Bacteria"/>
</dbReference>
<evidence type="ECO:0000256" key="4">
    <source>
        <dbReference type="ARBA" id="ARBA00022692"/>
    </source>
</evidence>
<keyword evidence="9" id="KW-0378">Hydrolase</keyword>
<keyword evidence="3" id="KW-0813">Transport</keyword>
<dbReference type="PANTHER" id="PTHR30386:SF17">
    <property type="entry name" value="ALKALINE PROTEASE SECRETION PROTEIN APRE"/>
    <property type="match status" value="1"/>
</dbReference>
<dbReference type="Gene3D" id="2.40.30.170">
    <property type="match status" value="1"/>
</dbReference>
<gene>
    <name evidence="9" type="ordered locus">Plut_0681</name>
</gene>
<evidence type="ECO:0000259" key="8">
    <source>
        <dbReference type="Pfam" id="PF26002"/>
    </source>
</evidence>
<dbReference type="PANTHER" id="PTHR30386">
    <property type="entry name" value="MEMBRANE FUSION SUBUNIT OF EMRAB-TOLC MULTIDRUG EFFLUX PUMP"/>
    <property type="match status" value="1"/>
</dbReference>
<accession>Q3B522</accession>
<evidence type="ECO:0000256" key="1">
    <source>
        <dbReference type="ARBA" id="ARBA00004167"/>
    </source>
</evidence>
<sequence length="393" mass="43806">MKNKENIRPVTGEDITERKRKAFERFKYSGNVIRLGVIVLLIGFGGFLLWSALAPLDEGVPCNGSVTVSTKSKVVEHLHGGIVQAVHVHEGEMVDEGALLLTLTDEDALARYREVYERYLVLRATEGRLDAEERGAGRIIFHRDVVGSPDVQLAASIMENQRALFAARVDVVHALRQRLIGVKAMVADGYMTMYQQLELEERLADLDSQRASERADIQMQVDAFAKKTLAMRDELKRRELRSPASGQVVGLKVQTVGAVITPGETVMEIVPLDESLMLEVHVDPQLIDRISTGLPADVRFYSFAHSPMMMVDGVVESVSHDLLFDQSRDPRMPGASYYLARISLTREGMQSLGTHRLQAGMPVQVVIKTGERSLLTYLLHPLMQRMSASLKEE</sequence>
<feature type="domain" description="AprE-like beta-barrel" evidence="8">
    <location>
        <begin position="276"/>
        <end position="370"/>
    </location>
</feature>
<keyword evidence="10" id="KW-1185">Reference proteome</keyword>
<keyword evidence="5 7" id="KW-1133">Transmembrane helix</keyword>
<name>Q3B522_CHLL3</name>
<keyword evidence="9" id="KW-0482">Metalloprotease</keyword>
<dbReference type="InterPro" id="IPR058982">
    <property type="entry name" value="Beta-barrel_AprE"/>
</dbReference>
<keyword evidence="6 7" id="KW-0472">Membrane</keyword>
<dbReference type="PRINTS" id="PR01490">
    <property type="entry name" value="RTXTOXIND"/>
</dbReference>
<dbReference type="GO" id="GO:0008237">
    <property type="term" value="F:metallopeptidase activity"/>
    <property type="evidence" value="ECO:0007669"/>
    <property type="project" value="UniProtKB-KW"/>
</dbReference>
<dbReference type="GO" id="GO:0016020">
    <property type="term" value="C:membrane"/>
    <property type="evidence" value="ECO:0007669"/>
    <property type="project" value="UniProtKB-SubCell"/>
</dbReference>
<reference evidence="10" key="1">
    <citation type="submission" date="2005-08" db="EMBL/GenBank/DDBJ databases">
        <title>Complete sequence of Pelodictyon luteolum DSM 273.</title>
        <authorList>
            <consortium name="US DOE Joint Genome Institute"/>
            <person name="Copeland A."/>
            <person name="Lucas S."/>
            <person name="Lapidus A."/>
            <person name="Barry K."/>
            <person name="Detter J.C."/>
            <person name="Glavina T."/>
            <person name="Hammon N."/>
            <person name="Israni S."/>
            <person name="Pitluck S."/>
            <person name="Bryant D."/>
            <person name="Schmutz J."/>
            <person name="Larimer F."/>
            <person name="Land M."/>
            <person name="Kyrpides N."/>
            <person name="Ivanova N."/>
            <person name="Richardson P."/>
        </authorList>
    </citation>
    <scope>NUCLEOTIDE SEQUENCE [LARGE SCALE GENOMIC DNA]</scope>
    <source>
        <strain evidence="10">DSM 273 / BCRC 81028 / 2530</strain>
    </source>
</reference>
<dbReference type="PROSITE" id="PS00543">
    <property type="entry name" value="HLYD_FAMILY"/>
    <property type="match status" value="1"/>
</dbReference>
<dbReference type="GO" id="GO:0006508">
    <property type="term" value="P:proteolysis"/>
    <property type="evidence" value="ECO:0007669"/>
    <property type="project" value="UniProtKB-KW"/>
</dbReference>
<dbReference type="HOGENOM" id="CLU_023976_1_1_10"/>
<protein>
    <submittedName>
        <fullName evidence="9">Metalloprotease secretion protein</fullName>
    </submittedName>
</protein>
<evidence type="ECO:0000256" key="7">
    <source>
        <dbReference type="SAM" id="Phobius"/>
    </source>
</evidence>
<organism evidence="9 10">
    <name type="scientific">Chlorobium luteolum (strain DSM 273 / BCRC 81028 / 2530)</name>
    <name type="common">Pelodictyon luteolum</name>
    <dbReference type="NCBI Taxonomy" id="319225"/>
    <lineage>
        <taxon>Bacteria</taxon>
        <taxon>Pseudomonadati</taxon>
        <taxon>Chlorobiota</taxon>
        <taxon>Chlorobiia</taxon>
        <taxon>Chlorobiales</taxon>
        <taxon>Chlorobiaceae</taxon>
        <taxon>Chlorobium/Pelodictyon group</taxon>
        <taxon>Pelodictyon</taxon>
    </lineage>
</organism>
<evidence type="ECO:0000313" key="10">
    <source>
        <dbReference type="Proteomes" id="UP000002709"/>
    </source>
</evidence>
<dbReference type="GO" id="GO:0009306">
    <property type="term" value="P:protein secretion"/>
    <property type="evidence" value="ECO:0007669"/>
    <property type="project" value="InterPro"/>
</dbReference>
<dbReference type="InterPro" id="IPR006144">
    <property type="entry name" value="Secretion_HlyD_CS"/>
</dbReference>
<feature type="transmembrane region" description="Helical" evidence="7">
    <location>
        <begin position="28"/>
        <end position="53"/>
    </location>
</feature>
<comment type="subcellular location">
    <subcellularLocation>
        <location evidence="1">Membrane</location>
        <topology evidence="1">Single-pass membrane protein</topology>
    </subcellularLocation>
</comment>
<dbReference type="OrthoDB" id="9810980at2"/>